<dbReference type="EMBL" id="CAICTM010000338">
    <property type="protein sequence ID" value="CAB9508241.1"/>
    <property type="molecule type" value="Genomic_DNA"/>
</dbReference>
<dbReference type="AlphaFoldDB" id="A0A9N8HBH8"/>
<feature type="region of interest" description="Disordered" evidence="1">
    <location>
        <begin position="305"/>
        <end position="346"/>
    </location>
</feature>
<protein>
    <recommendedName>
        <fullName evidence="4">GAG-pre-integrase domain-containing protein</fullName>
    </recommendedName>
</protein>
<dbReference type="Proteomes" id="UP001153069">
    <property type="component" value="Unassembled WGS sequence"/>
</dbReference>
<name>A0A9N8HBH8_9STRA</name>
<evidence type="ECO:0000313" key="2">
    <source>
        <dbReference type="EMBL" id="CAB9508241.1"/>
    </source>
</evidence>
<gene>
    <name evidence="2" type="ORF">SEMRO_339_G121030.1</name>
</gene>
<evidence type="ECO:0000256" key="1">
    <source>
        <dbReference type="SAM" id="MobiDB-lite"/>
    </source>
</evidence>
<feature type="compositionally biased region" description="Acidic residues" evidence="1">
    <location>
        <begin position="306"/>
        <end position="324"/>
    </location>
</feature>
<accession>A0A9N8HBH8</accession>
<comment type="caution">
    <text evidence="2">The sequence shown here is derived from an EMBL/GenBank/DDBJ whole genome shotgun (WGS) entry which is preliminary data.</text>
</comment>
<sequence length="416" mass="46633">MSAAAVTVLSDVLGRICDTLTVLYSLNELAIVRTAGVPEPPCERDNPFDDDDDEDSSSWRTKSSPRNNFNTMIWDLPTPRNGSAPTTFQLFMRFIHALKGGVGLSLTEGRPTVALSLVIWSLSGNTNWNSTDHQYDTDSVLIAIDNCSSRCITNCMLDFIDVPVKVKVSVQGIGGSVTATYKGTVRWAIEDEEGMVHHFLIPDTYYNASTPFRLLSPQHWARAADDNSPNRRGTWCATYEDAVELFWKQSKFKRVIKLSASSNIALVRSAPSFSKLHTFCSRVRDDLGRQPIDEYELMAMPAAADVTDDDSDGNDSDGSDEQSLDDNRLHPDLPPEATQEKERSDMFQDKVTHAFRMKKDLHTIEQEPVADEKYLKYNSGQADMLAWHYRLGHISFERIRKLAERGDLPSRLANAS</sequence>
<feature type="compositionally biased region" description="Basic and acidic residues" evidence="1">
    <location>
        <begin position="325"/>
        <end position="346"/>
    </location>
</feature>
<evidence type="ECO:0000313" key="3">
    <source>
        <dbReference type="Proteomes" id="UP001153069"/>
    </source>
</evidence>
<evidence type="ECO:0008006" key="4">
    <source>
        <dbReference type="Google" id="ProtNLM"/>
    </source>
</evidence>
<feature type="region of interest" description="Disordered" evidence="1">
    <location>
        <begin position="37"/>
        <end position="64"/>
    </location>
</feature>
<keyword evidence="3" id="KW-1185">Reference proteome</keyword>
<organism evidence="2 3">
    <name type="scientific">Seminavis robusta</name>
    <dbReference type="NCBI Taxonomy" id="568900"/>
    <lineage>
        <taxon>Eukaryota</taxon>
        <taxon>Sar</taxon>
        <taxon>Stramenopiles</taxon>
        <taxon>Ochrophyta</taxon>
        <taxon>Bacillariophyta</taxon>
        <taxon>Bacillariophyceae</taxon>
        <taxon>Bacillariophycidae</taxon>
        <taxon>Naviculales</taxon>
        <taxon>Naviculaceae</taxon>
        <taxon>Seminavis</taxon>
    </lineage>
</organism>
<reference evidence="2" key="1">
    <citation type="submission" date="2020-06" db="EMBL/GenBank/DDBJ databases">
        <authorList>
            <consortium name="Plant Systems Biology data submission"/>
        </authorList>
    </citation>
    <scope>NUCLEOTIDE SEQUENCE</scope>
    <source>
        <strain evidence="2">D6</strain>
    </source>
</reference>
<proteinExistence type="predicted"/>